<dbReference type="SUPFAM" id="SSF54292">
    <property type="entry name" value="2Fe-2S ferredoxin-like"/>
    <property type="match status" value="1"/>
</dbReference>
<gene>
    <name evidence="2" type="ORF">C7450_111151</name>
</gene>
<dbReference type="OrthoDB" id="573392at2"/>
<reference evidence="2 3" key="1">
    <citation type="submission" date="2018-05" db="EMBL/GenBank/DDBJ databases">
        <title>Genomic Encyclopedia of Type Strains, Phase IV (KMG-IV): sequencing the most valuable type-strain genomes for metagenomic binning, comparative biology and taxonomic classification.</title>
        <authorList>
            <person name="Goeker M."/>
        </authorList>
    </citation>
    <scope>NUCLEOTIDE SEQUENCE [LARGE SCALE GENOMIC DNA]</scope>
    <source>
        <strain evidence="2 3">DSM 6462</strain>
    </source>
</reference>
<dbReference type="Proteomes" id="UP000248021">
    <property type="component" value="Unassembled WGS sequence"/>
</dbReference>
<dbReference type="GO" id="GO:0051536">
    <property type="term" value="F:iron-sulfur cluster binding"/>
    <property type="evidence" value="ECO:0007669"/>
    <property type="project" value="InterPro"/>
</dbReference>
<protein>
    <submittedName>
        <fullName evidence="2">2Fe-2S iron-sulfur cluster protein</fullName>
    </submittedName>
</protein>
<proteinExistence type="predicted"/>
<organism evidence="2 3">
    <name type="scientific">Chelatococcus asaccharovorans</name>
    <dbReference type="NCBI Taxonomy" id="28210"/>
    <lineage>
        <taxon>Bacteria</taxon>
        <taxon>Pseudomonadati</taxon>
        <taxon>Pseudomonadota</taxon>
        <taxon>Alphaproteobacteria</taxon>
        <taxon>Hyphomicrobiales</taxon>
        <taxon>Chelatococcaceae</taxon>
        <taxon>Chelatococcus</taxon>
    </lineage>
</organism>
<accession>A0A2V3TXV3</accession>
<dbReference type="GO" id="GO:0016491">
    <property type="term" value="F:oxidoreductase activity"/>
    <property type="evidence" value="ECO:0007669"/>
    <property type="project" value="UniProtKB-KW"/>
</dbReference>
<evidence type="ECO:0000313" key="2">
    <source>
        <dbReference type="EMBL" id="PXW54620.1"/>
    </source>
</evidence>
<name>A0A2V3TXV3_9HYPH</name>
<dbReference type="Gene3D" id="3.10.20.440">
    <property type="entry name" value="2Fe-2S iron-sulphur cluster binding domain, sarcosine oxidase, alpha subunit, N-terminal domain"/>
    <property type="match status" value="1"/>
</dbReference>
<keyword evidence="1" id="KW-0560">Oxidoreductase</keyword>
<dbReference type="Pfam" id="PF13510">
    <property type="entry name" value="Fer2_4"/>
    <property type="match status" value="1"/>
</dbReference>
<sequence>MRRAVDQDRPSISFFINGQRFTGKLGDTVLTAVLTQAGHLRTSEFEHQPRAGFCLMGACQDCWVVTEAGPAVRACSTLLEDGMAFVIEGLPGT</sequence>
<evidence type="ECO:0000313" key="3">
    <source>
        <dbReference type="Proteomes" id="UP000248021"/>
    </source>
</evidence>
<dbReference type="EMBL" id="QJJK01000011">
    <property type="protein sequence ID" value="PXW54620.1"/>
    <property type="molecule type" value="Genomic_DNA"/>
</dbReference>
<keyword evidence="3" id="KW-1185">Reference proteome</keyword>
<comment type="caution">
    <text evidence="2">The sequence shown here is derived from an EMBL/GenBank/DDBJ whole genome shotgun (WGS) entry which is preliminary data.</text>
</comment>
<dbReference type="RefSeq" id="WP_110377082.1">
    <property type="nucleotide sequence ID" value="NZ_JAHBRY010000001.1"/>
</dbReference>
<dbReference type="InterPro" id="IPR036010">
    <property type="entry name" value="2Fe-2S_ferredoxin-like_sf"/>
</dbReference>
<evidence type="ECO:0000256" key="1">
    <source>
        <dbReference type="ARBA" id="ARBA00023002"/>
    </source>
</evidence>
<dbReference type="InterPro" id="IPR042204">
    <property type="entry name" value="2Fe-2S-bd_N"/>
</dbReference>
<dbReference type="AlphaFoldDB" id="A0A2V3TXV3"/>